<dbReference type="AlphaFoldDB" id="A0A1J9QUP4"/>
<evidence type="ECO:0000313" key="3">
    <source>
        <dbReference type="Proteomes" id="UP000182235"/>
    </source>
</evidence>
<dbReference type="VEuPathDB" id="FungiDB:AJ78_01017"/>
<dbReference type="OrthoDB" id="4175681at2759"/>
<feature type="transmembrane region" description="Helical" evidence="1">
    <location>
        <begin position="73"/>
        <end position="92"/>
    </location>
</feature>
<keyword evidence="1" id="KW-0472">Membrane</keyword>
<dbReference type="EMBL" id="LGRN01000020">
    <property type="protein sequence ID" value="OJD18989.1"/>
    <property type="molecule type" value="Genomic_DNA"/>
</dbReference>
<keyword evidence="3" id="KW-1185">Reference proteome</keyword>
<evidence type="ECO:0000256" key="1">
    <source>
        <dbReference type="SAM" id="Phobius"/>
    </source>
</evidence>
<proteinExistence type="predicted"/>
<accession>A0A1J9QUP4</accession>
<evidence type="ECO:0000313" key="2">
    <source>
        <dbReference type="EMBL" id="OJD18989.1"/>
    </source>
</evidence>
<dbReference type="Proteomes" id="UP000182235">
    <property type="component" value="Unassembled WGS sequence"/>
</dbReference>
<name>A0A1J9QUP4_9EURO</name>
<keyword evidence="1" id="KW-0812">Transmembrane</keyword>
<comment type="caution">
    <text evidence="2">The sequence shown here is derived from an EMBL/GenBank/DDBJ whole genome shotgun (WGS) entry which is preliminary data.</text>
</comment>
<protein>
    <submittedName>
        <fullName evidence="2">Uncharacterized protein</fullName>
    </submittedName>
</protein>
<keyword evidence="1" id="KW-1133">Transmembrane helix</keyword>
<gene>
    <name evidence="2" type="ORF">AJ78_01017</name>
</gene>
<sequence>MSLRTVPSREFRENSGLPKQLLHDKISTPNNVFLSDIGGPSPVVKAEDLGIVLMEGDNNTFVSNPGTRGVAKLGLLLASMFLMYGQLVLQLVSLPPP</sequence>
<organism evidence="2 3">
    <name type="scientific">Emergomyces pasteurianus Ep9510</name>
    <dbReference type="NCBI Taxonomy" id="1447872"/>
    <lineage>
        <taxon>Eukaryota</taxon>
        <taxon>Fungi</taxon>
        <taxon>Dikarya</taxon>
        <taxon>Ascomycota</taxon>
        <taxon>Pezizomycotina</taxon>
        <taxon>Eurotiomycetes</taxon>
        <taxon>Eurotiomycetidae</taxon>
        <taxon>Onygenales</taxon>
        <taxon>Ajellomycetaceae</taxon>
        <taxon>Emergomyces</taxon>
    </lineage>
</organism>
<reference evidence="2 3" key="1">
    <citation type="submission" date="2015-07" db="EMBL/GenBank/DDBJ databases">
        <title>Emmonsia species relationships and genome sequence.</title>
        <authorList>
            <consortium name="The Broad Institute Genomics Platform"/>
            <person name="Cuomo C.A."/>
            <person name="Munoz J.F."/>
            <person name="Imamovic A."/>
            <person name="Priest M.E."/>
            <person name="Young S."/>
            <person name="Clay O.K."/>
            <person name="McEwen J.G."/>
        </authorList>
    </citation>
    <scope>NUCLEOTIDE SEQUENCE [LARGE SCALE GENOMIC DNA]</scope>
    <source>
        <strain evidence="2 3">UAMH 9510</strain>
    </source>
</reference>